<comment type="caution">
    <text evidence="1">The sequence shown here is derived from an EMBL/GenBank/DDBJ whole genome shotgun (WGS) entry which is preliminary data.</text>
</comment>
<keyword evidence="2" id="KW-1185">Reference proteome</keyword>
<sequence length="65" mass="7525">MSERKNHLTIDGGQVQEDEHVASYKPLPESDAGPDPDKNNRQRRAKCNTDKLRRSLSLYLRLTKF</sequence>
<gene>
    <name evidence="1" type="ORF">MSG28_007126</name>
</gene>
<organism evidence="1 2">
    <name type="scientific">Choristoneura fumiferana</name>
    <name type="common">Spruce budworm moth</name>
    <name type="synonym">Archips fumiferana</name>
    <dbReference type="NCBI Taxonomy" id="7141"/>
    <lineage>
        <taxon>Eukaryota</taxon>
        <taxon>Metazoa</taxon>
        <taxon>Ecdysozoa</taxon>
        <taxon>Arthropoda</taxon>
        <taxon>Hexapoda</taxon>
        <taxon>Insecta</taxon>
        <taxon>Pterygota</taxon>
        <taxon>Neoptera</taxon>
        <taxon>Endopterygota</taxon>
        <taxon>Lepidoptera</taxon>
        <taxon>Glossata</taxon>
        <taxon>Ditrysia</taxon>
        <taxon>Tortricoidea</taxon>
        <taxon>Tortricidae</taxon>
        <taxon>Tortricinae</taxon>
        <taxon>Choristoneura</taxon>
    </lineage>
</organism>
<name>A0ACC0JMN7_CHOFU</name>
<dbReference type="EMBL" id="CM046111">
    <property type="protein sequence ID" value="KAI8425367.1"/>
    <property type="molecule type" value="Genomic_DNA"/>
</dbReference>
<accession>A0ACC0JMN7</accession>
<reference evidence="1 2" key="1">
    <citation type="journal article" date="2022" name="Genome Biol. Evol.">
        <title>The Spruce Budworm Genome: Reconstructing the Evolutionary History of Antifreeze Proteins.</title>
        <authorList>
            <person name="Beliveau C."/>
            <person name="Gagne P."/>
            <person name="Picq S."/>
            <person name="Vernygora O."/>
            <person name="Keeling C.I."/>
            <person name="Pinkney K."/>
            <person name="Doucet D."/>
            <person name="Wen F."/>
            <person name="Johnston J.S."/>
            <person name="Maaroufi H."/>
            <person name="Boyle B."/>
            <person name="Laroche J."/>
            <person name="Dewar K."/>
            <person name="Juretic N."/>
            <person name="Blackburn G."/>
            <person name="Nisole A."/>
            <person name="Brunet B."/>
            <person name="Brandao M."/>
            <person name="Lumley L."/>
            <person name="Duan J."/>
            <person name="Quan G."/>
            <person name="Lucarotti C.J."/>
            <person name="Roe A.D."/>
            <person name="Sperling F.A.H."/>
            <person name="Levesque R.C."/>
            <person name="Cusson M."/>
        </authorList>
    </citation>
    <scope>NUCLEOTIDE SEQUENCE [LARGE SCALE GENOMIC DNA]</scope>
    <source>
        <strain evidence="1">Glfc:IPQL:Cfum</strain>
    </source>
</reference>
<dbReference type="Proteomes" id="UP001064048">
    <property type="component" value="Chromosome 11"/>
</dbReference>
<evidence type="ECO:0000313" key="2">
    <source>
        <dbReference type="Proteomes" id="UP001064048"/>
    </source>
</evidence>
<protein>
    <submittedName>
        <fullName evidence="1">Uncharacterized protein</fullName>
    </submittedName>
</protein>
<evidence type="ECO:0000313" key="1">
    <source>
        <dbReference type="EMBL" id="KAI8425367.1"/>
    </source>
</evidence>
<proteinExistence type="predicted"/>